<proteinExistence type="predicted"/>
<keyword evidence="3" id="KW-1185">Reference proteome</keyword>
<protein>
    <submittedName>
        <fullName evidence="2">DamX incomplete domain containing protein</fullName>
    </submittedName>
</protein>
<evidence type="ECO:0000313" key="3">
    <source>
        <dbReference type="Proteomes" id="UP000204584"/>
    </source>
</evidence>
<feature type="region of interest" description="Disordered" evidence="1">
    <location>
        <begin position="528"/>
        <end position="660"/>
    </location>
</feature>
<feature type="compositionally biased region" description="Low complexity" evidence="1">
    <location>
        <begin position="561"/>
        <end position="594"/>
    </location>
</feature>
<feature type="compositionally biased region" description="Low complexity" evidence="1">
    <location>
        <begin position="411"/>
        <end position="425"/>
    </location>
</feature>
<feature type="region of interest" description="Disordered" evidence="1">
    <location>
        <begin position="13"/>
        <end position="69"/>
    </location>
</feature>
<dbReference type="Proteomes" id="UP000204584">
    <property type="component" value="Segment"/>
</dbReference>
<evidence type="ECO:0000313" key="2">
    <source>
        <dbReference type="EMBL" id="AGO85604.1"/>
    </source>
</evidence>
<feature type="compositionally biased region" description="Basic and acidic residues" evidence="1">
    <location>
        <begin position="13"/>
        <end position="38"/>
    </location>
</feature>
<dbReference type="KEGG" id="vg:16607391"/>
<dbReference type="GeneID" id="16607391"/>
<name>S4VY50_9VIRU</name>
<dbReference type="EMBL" id="KC977571">
    <property type="protein sequence ID" value="AGO85604.1"/>
    <property type="molecule type" value="Genomic_DNA"/>
</dbReference>
<dbReference type="RefSeq" id="YP_008438683.1">
    <property type="nucleotide sequence ID" value="NC_022098.1"/>
</dbReference>
<feature type="compositionally biased region" description="Basic residues" evidence="1">
    <location>
        <begin position="541"/>
        <end position="553"/>
    </location>
</feature>
<accession>S4VY50</accession>
<sequence>MSASLDTATMHIESTDNADHGDNHDPCDKTRDDTDGSFRENVGATVPDGGNGHAPVDAGDPHPGVDIGSAAAAATHDDGDDDYDGTGASYASLFAVGGLFSEFVADHDEDFWDSTDTMMMMGASTSLVATDQGPGGGAAAATWGLPFASVVDAVDALLATCPRLAECKPATLALPRAPMVYVIKRHMRDHGGVDFGPAAGGLCATLHEACKRVDGLGPCKMLDRGVVAWVTGRLMDHVRPGSSHGIPVTPLSHIGSHVRRHFGHDRWVLEDPEALDLCMEQPEHAPLRALIAWIVDSARTVAVLRARTASDGTATRQPYGKDYTNGPIKCLAKERDAHLRREATDSASWETFLREQASADKARPTTTTKKRRRLARTHPEPTAGASPATTGAATTNDAPLATRKKKKRRSTASATSGTATAAGPGRAALASSLPSVASTAPSVAAFVPPVLPSAPPAPTPTALDVTTLDRHILAQIQSFALMSLAAAGPAGIASDAPITFMAPSVSCPGTMAFTCWVTVPSSDPVAAAAATAPKVRTRGERSRKRAKRARKTSSRRDRTDGSAAAAAVVAQDASRVGADDAGGAAAPTAVPAGTLSDKHDTADATATADQPQSPIVEPATQPTARRDMASPSTLTSPFDEMPARAPVDAPADDETGRGDRGADLMETTIVATGDATASAVASDSDETIDQGFAQPRKEPPTCAVQTCTTAPASATAAANVALADRAYDLDQLLCGDGEDDWDTLLACGQLPPA</sequence>
<gene>
    <name evidence="2" type="ORF">psal_cds_1261</name>
</gene>
<feature type="region of interest" description="Disordered" evidence="1">
    <location>
        <begin position="350"/>
        <end position="425"/>
    </location>
</feature>
<feature type="compositionally biased region" description="Low complexity" evidence="1">
    <location>
        <begin position="381"/>
        <end position="395"/>
    </location>
</feature>
<evidence type="ECO:0000256" key="1">
    <source>
        <dbReference type="SAM" id="MobiDB-lite"/>
    </source>
</evidence>
<reference evidence="2 3" key="1">
    <citation type="journal article" date="2013" name="Science">
        <title>Pandoraviruses: amoeba viruses with genomes up to 2.5 Mb reaching that of parasitic eukaryotes.</title>
        <authorList>
            <person name="Philippe N."/>
            <person name="Legendre M."/>
            <person name="Doutre G."/>
            <person name="Coute Y."/>
            <person name="Poirot O."/>
            <person name="Lescot M."/>
            <person name="Arslan D."/>
            <person name="Seltzer V."/>
            <person name="Bertaux L."/>
            <person name="Bruley C."/>
            <person name="Garin J."/>
            <person name="Claverie J.M."/>
            <person name="Abergel C."/>
        </authorList>
    </citation>
    <scope>NUCLEOTIDE SEQUENCE [LARGE SCALE GENOMIC DNA]</scope>
</reference>
<organism evidence="2 3">
    <name type="scientific">Pandoravirus salinus</name>
    <dbReference type="NCBI Taxonomy" id="1349410"/>
    <lineage>
        <taxon>Viruses</taxon>
        <taxon>Pandoravirus</taxon>
    </lineage>
</organism>